<comment type="similarity">
    <text evidence="2">Belongs to the glycosyl hydrolase 3 family.</text>
</comment>
<evidence type="ECO:0000256" key="10">
    <source>
        <dbReference type="ARBA" id="ARBA00023306"/>
    </source>
</evidence>
<dbReference type="PANTHER" id="PTHR30480">
    <property type="entry name" value="BETA-HEXOSAMINIDASE-RELATED"/>
    <property type="match status" value="1"/>
</dbReference>
<dbReference type="GO" id="GO:0008360">
    <property type="term" value="P:regulation of cell shape"/>
    <property type="evidence" value="ECO:0007669"/>
    <property type="project" value="UniProtKB-KW"/>
</dbReference>
<dbReference type="HAMAP" id="MF_00364">
    <property type="entry name" value="NagZ"/>
    <property type="match status" value="1"/>
</dbReference>
<dbReference type="EC" id="3.2.1.52" evidence="3"/>
<dbReference type="PANTHER" id="PTHR30480:SF13">
    <property type="entry name" value="BETA-HEXOSAMINIDASE"/>
    <property type="match status" value="1"/>
</dbReference>
<keyword evidence="11" id="KW-0961">Cell wall biogenesis/degradation</keyword>
<protein>
    <recommendedName>
        <fullName evidence="3">beta-N-acetylhexosaminidase</fullName>
        <ecNumber evidence="3">3.2.1.52</ecNumber>
    </recommendedName>
</protein>
<evidence type="ECO:0000256" key="5">
    <source>
        <dbReference type="ARBA" id="ARBA00022618"/>
    </source>
</evidence>
<keyword evidence="5" id="KW-0132">Cell division</keyword>
<dbReference type="InterPro" id="IPR022956">
    <property type="entry name" value="Beta_hexosaminidase_bac"/>
</dbReference>
<keyword evidence="10" id="KW-0131">Cell cycle</keyword>
<evidence type="ECO:0000256" key="9">
    <source>
        <dbReference type="ARBA" id="ARBA00023295"/>
    </source>
</evidence>
<organism evidence="13">
    <name type="scientific">mine drainage metagenome</name>
    <dbReference type="NCBI Taxonomy" id="410659"/>
    <lineage>
        <taxon>unclassified sequences</taxon>
        <taxon>metagenomes</taxon>
        <taxon>ecological metagenomes</taxon>
    </lineage>
</organism>
<dbReference type="GO" id="GO:0005975">
    <property type="term" value="P:carbohydrate metabolic process"/>
    <property type="evidence" value="ECO:0007669"/>
    <property type="project" value="InterPro"/>
</dbReference>
<proteinExistence type="inferred from homology"/>
<dbReference type="NCBIfam" id="NF003740">
    <property type="entry name" value="PRK05337.1"/>
    <property type="match status" value="1"/>
</dbReference>
<dbReference type="InterPro" id="IPR001764">
    <property type="entry name" value="Glyco_hydro_3_N"/>
</dbReference>
<dbReference type="InterPro" id="IPR050226">
    <property type="entry name" value="NagZ_Beta-hexosaminidase"/>
</dbReference>
<keyword evidence="7" id="KW-0133">Cell shape</keyword>
<feature type="domain" description="Glycoside hydrolase family 3 N-terminal" evidence="12">
    <location>
        <begin position="16"/>
        <end position="309"/>
    </location>
</feature>
<evidence type="ECO:0000259" key="12">
    <source>
        <dbReference type="Pfam" id="PF00933"/>
    </source>
</evidence>
<dbReference type="GO" id="GO:0051301">
    <property type="term" value="P:cell division"/>
    <property type="evidence" value="ECO:0007669"/>
    <property type="project" value="UniProtKB-KW"/>
</dbReference>
<dbReference type="SUPFAM" id="SSF51445">
    <property type="entry name" value="(Trans)glycosidases"/>
    <property type="match status" value="1"/>
</dbReference>
<dbReference type="InterPro" id="IPR036962">
    <property type="entry name" value="Glyco_hydro_3_N_sf"/>
</dbReference>
<evidence type="ECO:0000256" key="3">
    <source>
        <dbReference type="ARBA" id="ARBA00012663"/>
    </source>
</evidence>
<evidence type="ECO:0000256" key="6">
    <source>
        <dbReference type="ARBA" id="ARBA00022801"/>
    </source>
</evidence>
<evidence type="ECO:0000256" key="2">
    <source>
        <dbReference type="ARBA" id="ARBA00005336"/>
    </source>
</evidence>
<accession>A0A1J5R9H5</accession>
<evidence type="ECO:0000256" key="8">
    <source>
        <dbReference type="ARBA" id="ARBA00022984"/>
    </source>
</evidence>
<dbReference type="EMBL" id="MLJW01000590">
    <property type="protein sequence ID" value="OIQ84813.1"/>
    <property type="molecule type" value="Genomic_DNA"/>
</dbReference>
<keyword evidence="4" id="KW-0963">Cytoplasm</keyword>
<keyword evidence="6 13" id="KW-0378">Hydrolase</keyword>
<name>A0A1J5R9H5_9ZZZZ</name>
<dbReference type="GO" id="GO:0009254">
    <property type="term" value="P:peptidoglycan turnover"/>
    <property type="evidence" value="ECO:0007669"/>
    <property type="project" value="TreeGrafter"/>
</dbReference>
<evidence type="ECO:0000256" key="11">
    <source>
        <dbReference type="ARBA" id="ARBA00023316"/>
    </source>
</evidence>
<comment type="catalytic activity">
    <reaction evidence="1">
        <text>Hydrolysis of terminal non-reducing N-acetyl-D-hexosamine residues in N-acetyl-beta-D-hexosaminides.</text>
        <dbReference type="EC" id="3.2.1.52"/>
    </reaction>
</comment>
<keyword evidence="9 13" id="KW-0326">Glycosidase</keyword>
<evidence type="ECO:0000313" key="13">
    <source>
        <dbReference type="EMBL" id="OIQ84813.1"/>
    </source>
</evidence>
<dbReference type="Gene3D" id="3.20.20.300">
    <property type="entry name" value="Glycoside hydrolase, family 3, N-terminal domain"/>
    <property type="match status" value="1"/>
</dbReference>
<dbReference type="InterPro" id="IPR017853">
    <property type="entry name" value="GH"/>
</dbReference>
<dbReference type="GO" id="GO:0009252">
    <property type="term" value="P:peptidoglycan biosynthetic process"/>
    <property type="evidence" value="ECO:0007669"/>
    <property type="project" value="UniProtKB-KW"/>
</dbReference>
<gene>
    <name evidence="13" type="primary">nagZ_10</name>
    <name evidence="13" type="ORF">GALL_333770</name>
</gene>
<evidence type="ECO:0000256" key="7">
    <source>
        <dbReference type="ARBA" id="ARBA00022960"/>
    </source>
</evidence>
<dbReference type="AlphaFoldDB" id="A0A1J5R9H5"/>
<sequence length="352" mass="37991">MSHAALIIDVAGTELQPHEASRLRDPLVGGVVLFARNFASRAQLVALCAALKAARADLLISVDHEGGRVQRFRSDGFTPLPPMAALGRLWQRDAMAAVQAAAACGLVLGAELRACGVDLSFAPVLDLDWGRSAVIGERALHADARVVALLAQALIGGMQRAGLAHCAKHFPGHGWALADSHVDAPRDTRGLRALREADAAPYGWLRHTLRAVMPAHVIYRRVDAMPAGFSSRWLRDELREHFGFSGAIFSDDLNMQAARELAADDADRVLLALRAGCDLALLCNQSVVDRGAPLDRALQRLQQARDAGAWVGDAAAEQRRRALLALQPPLTWDELMRDAAYRGALDELERAA</sequence>
<comment type="caution">
    <text evidence="13">The sequence shown here is derived from an EMBL/GenBank/DDBJ whole genome shotgun (WGS) entry which is preliminary data.</text>
</comment>
<keyword evidence="8" id="KW-0573">Peptidoglycan synthesis</keyword>
<dbReference type="Pfam" id="PF00933">
    <property type="entry name" value="Glyco_hydro_3"/>
    <property type="match status" value="1"/>
</dbReference>
<dbReference type="GO" id="GO:0004563">
    <property type="term" value="F:beta-N-acetylhexosaminidase activity"/>
    <property type="evidence" value="ECO:0007669"/>
    <property type="project" value="UniProtKB-EC"/>
</dbReference>
<evidence type="ECO:0000256" key="4">
    <source>
        <dbReference type="ARBA" id="ARBA00022490"/>
    </source>
</evidence>
<reference evidence="13" key="1">
    <citation type="submission" date="2016-10" db="EMBL/GenBank/DDBJ databases">
        <title>Sequence of Gallionella enrichment culture.</title>
        <authorList>
            <person name="Poehlein A."/>
            <person name="Muehling M."/>
            <person name="Daniel R."/>
        </authorList>
    </citation>
    <scope>NUCLEOTIDE SEQUENCE</scope>
</reference>
<evidence type="ECO:0000256" key="1">
    <source>
        <dbReference type="ARBA" id="ARBA00001231"/>
    </source>
</evidence>
<dbReference type="GO" id="GO:0071555">
    <property type="term" value="P:cell wall organization"/>
    <property type="evidence" value="ECO:0007669"/>
    <property type="project" value="UniProtKB-KW"/>
</dbReference>